<evidence type="ECO:0000313" key="2">
    <source>
        <dbReference type="Proteomes" id="UP000297447"/>
    </source>
</evidence>
<name>A0A4R9AAN9_9MICO</name>
<dbReference type="Proteomes" id="UP000297447">
    <property type="component" value="Unassembled WGS sequence"/>
</dbReference>
<organism evidence="1 2">
    <name type="scientific">Cryobacterium frigoriphilum</name>
    <dbReference type="NCBI Taxonomy" id="1259150"/>
    <lineage>
        <taxon>Bacteria</taxon>
        <taxon>Bacillati</taxon>
        <taxon>Actinomycetota</taxon>
        <taxon>Actinomycetes</taxon>
        <taxon>Micrococcales</taxon>
        <taxon>Microbacteriaceae</taxon>
        <taxon>Cryobacterium</taxon>
    </lineage>
</organism>
<gene>
    <name evidence="1" type="ORF">E3T55_03105</name>
</gene>
<accession>A0A4R9AAN9</accession>
<sequence length="276" mass="29654">MTLSLAAVIAAPPSGRRRAVLVDSHDYAQAVLLQGKPVPWSEPMAYCNFFGQAQGLLSSDLALLNLDRFYAYRLRSSEALREAMAARNRTGFALRTLLGDADLLRDAVEFATTFSKTQRAPVVLQIPSPMQWLVRTHRFSGAADAAGLDADNAENASMYVADWLRAFAGLPLASVLLDDRPLDDGDDTTVSVPLDTYSPVRNVTDHYGWTLGLRRADGVQLSGVGAELDRPAGVVIPAGFWPGSSVDEPPAGEFLLAEIPAAAVPEHVLARLATLP</sequence>
<dbReference type="OrthoDB" id="9130284at2"/>
<dbReference type="RefSeq" id="WP_134518114.1">
    <property type="nucleotide sequence ID" value="NZ_SOHE01000016.1"/>
</dbReference>
<proteinExistence type="predicted"/>
<evidence type="ECO:0000313" key="1">
    <source>
        <dbReference type="EMBL" id="TFD54439.1"/>
    </source>
</evidence>
<keyword evidence="2" id="KW-1185">Reference proteome</keyword>
<reference evidence="1 2" key="1">
    <citation type="submission" date="2019-03" db="EMBL/GenBank/DDBJ databases">
        <title>Genomics of glacier-inhabiting Cryobacterium strains.</title>
        <authorList>
            <person name="Liu Q."/>
            <person name="Xin Y.-H."/>
        </authorList>
    </citation>
    <scope>NUCLEOTIDE SEQUENCE [LARGE SCALE GENOMIC DNA]</scope>
    <source>
        <strain evidence="1 2">Hh14</strain>
    </source>
</reference>
<dbReference type="EMBL" id="SOHE01000016">
    <property type="protein sequence ID" value="TFD54439.1"/>
    <property type="molecule type" value="Genomic_DNA"/>
</dbReference>
<comment type="caution">
    <text evidence="1">The sequence shown here is derived from an EMBL/GenBank/DDBJ whole genome shotgun (WGS) entry which is preliminary data.</text>
</comment>
<dbReference type="AlphaFoldDB" id="A0A4R9AAN9"/>
<protein>
    <submittedName>
        <fullName evidence="1">Uncharacterized protein</fullName>
    </submittedName>
</protein>